<accession>A0AAD3SLS4</accession>
<dbReference type="GO" id="GO:0072354">
    <property type="term" value="F:histone H3T3 kinase activity"/>
    <property type="evidence" value="ECO:0007669"/>
    <property type="project" value="TreeGrafter"/>
</dbReference>
<dbReference type="EMBL" id="BSYO01000012">
    <property type="protein sequence ID" value="GMH13119.1"/>
    <property type="molecule type" value="Genomic_DNA"/>
</dbReference>
<gene>
    <name evidence="2" type="ORF">Nepgr_014960</name>
</gene>
<protein>
    <submittedName>
        <fullName evidence="2">Uncharacterized protein</fullName>
    </submittedName>
</protein>
<dbReference type="GO" id="GO:0005634">
    <property type="term" value="C:nucleus"/>
    <property type="evidence" value="ECO:0007669"/>
    <property type="project" value="TreeGrafter"/>
</dbReference>
<comment type="caution">
    <text evidence="2">The sequence shown here is derived from an EMBL/GenBank/DDBJ whole genome shotgun (WGS) entry which is preliminary data.</text>
</comment>
<dbReference type="GO" id="GO:0035556">
    <property type="term" value="P:intracellular signal transduction"/>
    <property type="evidence" value="ECO:0007669"/>
    <property type="project" value="TreeGrafter"/>
</dbReference>
<dbReference type="AlphaFoldDB" id="A0AAD3SLS4"/>
<reference evidence="2" key="1">
    <citation type="submission" date="2023-05" db="EMBL/GenBank/DDBJ databases">
        <title>Nepenthes gracilis genome sequencing.</title>
        <authorList>
            <person name="Fukushima K."/>
        </authorList>
    </citation>
    <scope>NUCLEOTIDE SEQUENCE</scope>
    <source>
        <strain evidence="2">SING2019-196</strain>
    </source>
</reference>
<name>A0AAD3SLS4_NEPGR</name>
<evidence type="ECO:0000313" key="3">
    <source>
        <dbReference type="Proteomes" id="UP001279734"/>
    </source>
</evidence>
<dbReference type="Proteomes" id="UP001279734">
    <property type="component" value="Unassembled WGS sequence"/>
</dbReference>
<dbReference type="PANTHER" id="PTHR24419:SF18">
    <property type="entry name" value="SERINE_THREONINE-PROTEIN KINASE HASPIN"/>
    <property type="match status" value="1"/>
</dbReference>
<feature type="region of interest" description="Disordered" evidence="1">
    <location>
        <begin position="22"/>
        <end position="56"/>
    </location>
</feature>
<dbReference type="GO" id="GO:0005737">
    <property type="term" value="C:cytoplasm"/>
    <property type="evidence" value="ECO:0007669"/>
    <property type="project" value="TreeGrafter"/>
</dbReference>
<proteinExistence type="predicted"/>
<dbReference type="Pfam" id="PF12330">
    <property type="entry name" value="Haspin_kinase"/>
    <property type="match status" value="1"/>
</dbReference>
<evidence type="ECO:0000313" key="2">
    <source>
        <dbReference type="EMBL" id="GMH13119.1"/>
    </source>
</evidence>
<keyword evidence="3" id="KW-1185">Reference proteome</keyword>
<dbReference type="Gene3D" id="3.30.200.20">
    <property type="entry name" value="Phosphorylase Kinase, domain 1"/>
    <property type="match status" value="1"/>
</dbReference>
<dbReference type="FunFam" id="3.30.200.20:FF:000605">
    <property type="entry name" value="Serine/threonine-protein kinase haspin-like protein"/>
    <property type="match status" value="1"/>
</dbReference>
<organism evidence="2 3">
    <name type="scientific">Nepenthes gracilis</name>
    <name type="common">Slender pitcher plant</name>
    <dbReference type="NCBI Taxonomy" id="150966"/>
    <lineage>
        <taxon>Eukaryota</taxon>
        <taxon>Viridiplantae</taxon>
        <taxon>Streptophyta</taxon>
        <taxon>Embryophyta</taxon>
        <taxon>Tracheophyta</taxon>
        <taxon>Spermatophyta</taxon>
        <taxon>Magnoliopsida</taxon>
        <taxon>eudicotyledons</taxon>
        <taxon>Gunneridae</taxon>
        <taxon>Pentapetalae</taxon>
        <taxon>Caryophyllales</taxon>
        <taxon>Nepenthaceae</taxon>
        <taxon>Nepenthes</taxon>
    </lineage>
</organism>
<sequence>MGSHTGTERKVDDLWSQIIAEDGDDQRHNNQQKQQQIAVTYQRRRPDKPAENKSSVLNNDSRLSFAGDTKRISWNRSLSTSWVLVVVGELLEWVGVERWWFCGSVGGDRVATIVVVCCRAAVLAVMTARAGKKVALLPNFEKERAYFQEVDAFELEEESPSPMKFAWIAGNQIDGVVIPSLCTRLEKWLHAKKRNYIPSSALSSILKTPAVPLEPIPYDGLESVQRGIISEEACLQNLDFQIIPEETNIDVLSTGGGEFDDIVSEIKKLSLSSHSSSLDGDLRDPFSVLLQECRQSAPLTLLDVFCKLCEPSSIVKIGEGTYGEAFIAGDNVCKIVPIDGDLRVNGEVQKRSVELLEEVILTQTLNHLRGREAKNATTTFIESKDLKVCQGPYDPALLKAWEAWDLKHGSENDHPKQFPEKQCYVVFVLEHGGTDLESFVLLDFNEARSLLAQVNRKSHLTFQP</sequence>
<evidence type="ECO:0000256" key="1">
    <source>
        <dbReference type="SAM" id="MobiDB-lite"/>
    </source>
</evidence>
<dbReference type="GO" id="GO:0000278">
    <property type="term" value="P:mitotic cell cycle"/>
    <property type="evidence" value="ECO:0007669"/>
    <property type="project" value="TreeGrafter"/>
</dbReference>
<dbReference type="PANTHER" id="PTHR24419">
    <property type="entry name" value="INTERLEUKIN-1 RECEPTOR-ASSOCIATED KINASE"/>
    <property type="match status" value="1"/>
</dbReference>